<dbReference type="Gene3D" id="3.40.50.12780">
    <property type="entry name" value="N-terminal domain of ligase-like"/>
    <property type="match status" value="1"/>
</dbReference>
<organism evidence="4 5">
    <name type="scientific">Halocaridina rubra</name>
    <name type="common">Hawaiian red shrimp</name>
    <dbReference type="NCBI Taxonomy" id="373956"/>
    <lineage>
        <taxon>Eukaryota</taxon>
        <taxon>Metazoa</taxon>
        <taxon>Ecdysozoa</taxon>
        <taxon>Arthropoda</taxon>
        <taxon>Crustacea</taxon>
        <taxon>Multicrustacea</taxon>
        <taxon>Malacostraca</taxon>
        <taxon>Eumalacostraca</taxon>
        <taxon>Eucarida</taxon>
        <taxon>Decapoda</taxon>
        <taxon>Pleocyemata</taxon>
        <taxon>Caridea</taxon>
        <taxon>Atyoidea</taxon>
        <taxon>Atyidae</taxon>
        <taxon>Halocaridina</taxon>
    </lineage>
</organism>
<name>A0AAN8WVL4_HALRR</name>
<dbReference type="SUPFAM" id="SSF56801">
    <property type="entry name" value="Acetyl-CoA synthetase-like"/>
    <property type="match status" value="1"/>
</dbReference>
<dbReference type="InterPro" id="IPR020845">
    <property type="entry name" value="AMP-binding_CS"/>
</dbReference>
<evidence type="ECO:0000313" key="4">
    <source>
        <dbReference type="EMBL" id="KAK7072987.1"/>
    </source>
</evidence>
<accession>A0AAN8WVL4</accession>
<dbReference type="Pfam" id="PF00501">
    <property type="entry name" value="AMP-binding"/>
    <property type="match status" value="1"/>
</dbReference>
<proteinExistence type="predicted"/>
<evidence type="ECO:0000313" key="5">
    <source>
        <dbReference type="Proteomes" id="UP001381693"/>
    </source>
</evidence>
<reference evidence="4 5" key="1">
    <citation type="submission" date="2023-11" db="EMBL/GenBank/DDBJ databases">
        <title>Halocaridina rubra genome assembly.</title>
        <authorList>
            <person name="Smith C."/>
        </authorList>
    </citation>
    <scope>NUCLEOTIDE SEQUENCE [LARGE SCALE GENOMIC DNA]</scope>
    <source>
        <strain evidence="4">EP-1</strain>
        <tissue evidence="4">Whole</tissue>
    </source>
</reference>
<protein>
    <recommendedName>
        <fullName evidence="3">AMP-dependent synthetase/ligase domain-containing protein</fullName>
    </recommendedName>
</protein>
<dbReference type="PROSITE" id="PS00455">
    <property type="entry name" value="AMP_BINDING"/>
    <property type="match status" value="1"/>
</dbReference>
<dbReference type="Proteomes" id="UP001381693">
    <property type="component" value="Unassembled WGS sequence"/>
</dbReference>
<sequence>MGLDGSTRELPQVVALPRLFESTVLGCPTSPAVKDANQIGWTTYQELNTNANKLARCILRRLKGSTCSNPDGDRVVTVCMPPTSYLVTALLAIHKAGAAYLPLDVTFPESRVAHILKDSRPALLLAQGRPRTIQSVQSTPQVENNVPVLHMEDLQQELLSESGEDLSEEEVGVAITGDTIMTVLYTSGSTGIPKGVRVPHRAAVNRLAWQWNRFPYYNEEVCCFKTALTFVDSISEIFGPLLTGHRVVVIPKAMTQAVVELVSVLEREKVGRLVLVPSLLRSILLHCSSEDAPKLAYLR</sequence>
<comment type="caution">
    <text evidence="4">The sequence shown here is derived from an EMBL/GenBank/DDBJ whole genome shotgun (WGS) entry which is preliminary data.</text>
</comment>
<feature type="domain" description="AMP-dependent synthetase/ligase" evidence="3">
    <location>
        <begin position="23"/>
        <end position="288"/>
    </location>
</feature>
<dbReference type="InterPro" id="IPR000873">
    <property type="entry name" value="AMP-dep_synth/lig_dom"/>
</dbReference>
<evidence type="ECO:0000256" key="2">
    <source>
        <dbReference type="ARBA" id="ARBA00022553"/>
    </source>
</evidence>
<evidence type="ECO:0000259" key="3">
    <source>
        <dbReference type="Pfam" id="PF00501"/>
    </source>
</evidence>
<keyword evidence="1" id="KW-0596">Phosphopantetheine</keyword>
<dbReference type="PANTHER" id="PTHR44845">
    <property type="entry name" value="CARRIER DOMAIN-CONTAINING PROTEIN"/>
    <property type="match status" value="1"/>
</dbReference>
<evidence type="ECO:0000256" key="1">
    <source>
        <dbReference type="ARBA" id="ARBA00022450"/>
    </source>
</evidence>
<dbReference type="PANTHER" id="PTHR44845:SF6">
    <property type="entry name" value="BETA-ALANINE-ACTIVATING ENZYME"/>
    <property type="match status" value="1"/>
</dbReference>
<keyword evidence="2" id="KW-0597">Phosphoprotein</keyword>
<dbReference type="InterPro" id="IPR042099">
    <property type="entry name" value="ANL_N_sf"/>
</dbReference>
<dbReference type="EMBL" id="JAXCGZ010013279">
    <property type="protein sequence ID" value="KAK7072987.1"/>
    <property type="molecule type" value="Genomic_DNA"/>
</dbReference>
<dbReference type="AlphaFoldDB" id="A0AAN8WVL4"/>
<keyword evidence="5" id="KW-1185">Reference proteome</keyword>
<gene>
    <name evidence="4" type="ORF">SK128_006145</name>
</gene>